<dbReference type="PROSITE" id="PS50075">
    <property type="entry name" value="CARRIER"/>
    <property type="match status" value="1"/>
</dbReference>
<dbReference type="Gene3D" id="3.40.50.1820">
    <property type="entry name" value="alpha/beta hydrolase"/>
    <property type="match status" value="1"/>
</dbReference>
<dbReference type="InterPro" id="IPR010071">
    <property type="entry name" value="AA_adenyl_dom"/>
</dbReference>
<dbReference type="PANTHER" id="PTHR45527:SF1">
    <property type="entry name" value="FATTY ACID SYNTHASE"/>
    <property type="match status" value="1"/>
</dbReference>
<dbReference type="GO" id="GO:0043041">
    <property type="term" value="P:amino acid activation for nonribosomal peptide biosynthetic process"/>
    <property type="evidence" value="ECO:0007669"/>
    <property type="project" value="TreeGrafter"/>
</dbReference>
<dbReference type="InterPro" id="IPR001031">
    <property type="entry name" value="Thioesterase"/>
</dbReference>
<protein>
    <submittedName>
        <fullName evidence="6">Non-ribosomal peptide synthetase</fullName>
    </submittedName>
</protein>
<dbReference type="InterPro" id="IPR006162">
    <property type="entry name" value="Ppantetheine_attach_site"/>
</dbReference>
<dbReference type="Pfam" id="PF00668">
    <property type="entry name" value="Condensation"/>
    <property type="match status" value="1"/>
</dbReference>
<feature type="domain" description="Carrier" evidence="4">
    <location>
        <begin position="996"/>
        <end position="1071"/>
    </location>
</feature>
<dbReference type="SMART" id="SM00824">
    <property type="entry name" value="PKS_TE"/>
    <property type="match status" value="1"/>
</dbReference>
<dbReference type="RefSeq" id="WP_034411546.1">
    <property type="nucleotide sequence ID" value="NZ_AXWS01000013.1"/>
</dbReference>
<sequence>MSPRDTPAAAALPLTEAQAGIWFGQQLVADSPIYQTAEALDLDGPLDRDVFLAAVRHALDEAEALHLRAGLVDGRLLQWPAGRDWQPEWIDCSTAADPDAAADAWIAADLAAPVDLARDPLFRCALLRLGPARHRWLLRAHHLALDGYGHALVARRVAALHSAALDRYPAPPGALHTLADVVAEEAAWLASPAADRAREHWRAELADAPDPVTLAPPAPLGGPVRRERRAPDTARLARWQAAARAAGTDLHAWLLAATAAWLWRETGATDLTLGLPVMNRLGSVALTVPCMTMNIVPLRLRVAPDAGLDQLAREVVARLRAGRPHARYRYEKLRHDLGRAAPGRRLFAPVVNLLAFDRLDRVGPLRATRRPIAAGPVDDLSIVFAPGPDGLGIDAEANPLAYDAAMLARIADGLVAMLDAFALAPGATPAEVAGRLAATLPCARALPAAPARLDGGPPPGAAADVLDAFRARVAATPAATAIETTDGRRLDYAALERAVQRLAGELASHGIGPGDRVALLLPRAPEAVVAMLATLWTGAAYVPLDPAGPRARIADVLDDVRPARVLVRPATATLAGDWPWIVVHEDAGAATAGARPLPPRPVPPDAPAYVIHTSGSTGRPNGVVIGRGALAHFVAAAGWRYGIDARDRVLQFAPLHFDASVEEIHLSLAHGATLVLRDDAMLDSLGGFLAACGRLAISVLDLPTAFWHELAWRLGDDCRLPPALRLVIIGGEAVLADRVARWRAAAPTGPRLVNSYGPTETTVICTTAELGAPADDGTTPAALPIGQPLAGLSMVVVDAWLHPVMAGAEGELCVLGPMLANGYFERPARDAARFVRLPALPGAPRAYRTGDRVRLDGDQLVYLGRIDDEIKLSGHRIDPAEVESVLLGCDGVIGAAVAAQPLAGGLRRLVAFVVPERPPTASAPAALAPATSAGWRARLARRLPAPAVPDAFFAVAELPRNANGKIDRKALLARLPAVTAAPDAAAADARADAAAPVAGSVLDALLATWREVLGLDGLGADDDFFALGGKSLQAIQVTSRLGQRLGRELPMSLLFRHPRAADLAAVLDAGAGRHAGNDAGIDAGIEAGADAPAGAGIASGGAANRVPADAGAAPTAAFAPLFTLQHGAAPALFCLHPAEGLSWCYLGLARHLPALALHGLQARGLSAEPPADFAAMAADHLARLRGVQPHGPYRLLGWSSGGALAHEIAARLRAAGEAVELLALMDAYPATAWTHRPEPSAADALEALLDITGDSPLDAAGEPLPPAAMRALLARPGSPLAGCDAALIDRLADTALHTMRAFRASTPAVFDGPLLFFRAARRPADAPEPASWRPHVTGAIEVIDIDATHSGLAAPAALDRIGAELARRLASTAPTRKES</sequence>
<evidence type="ECO:0000256" key="1">
    <source>
        <dbReference type="ARBA" id="ARBA00001957"/>
    </source>
</evidence>
<evidence type="ECO:0000259" key="4">
    <source>
        <dbReference type="PROSITE" id="PS50075"/>
    </source>
</evidence>
<dbReference type="InterPro" id="IPR045851">
    <property type="entry name" value="AMP-bd_C_sf"/>
</dbReference>
<dbReference type="NCBIfam" id="TIGR01733">
    <property type="entry name" value="AA-adenyl-dom"/>
    <property type="match status" value="1"/>
</dbReference>
<dbReference type="Pfam" id="PF00975">
    <property type="entry name" value="Thioesterase"/>
    <property type="match status" value="1"/>
</dbReference>
<dbReference type="SUPFAM" id="SSF52777">
    <property type="entry name" value="CoA-dependent acyltransferases"/>
    <property type="match status" value="2"/>
</dbReference>
<dbReference type="SMART" id="SM00823">
    <property type="entry name" value="PKS_PP"/>
    <property type="match status" value="1"/>
</dbReference>
<dbReference type="Gene3D" id="3.30.300.30">
    <property type="match status" value="1"/>
</dbReference>
<dbReference type="CDD" id="cd05930">
    <property type="entry name" value="A_NRPS"/>
    <property type="match status" value="1"/>
</dbReference>
<proteinExistence type="predicted"/>
<keyword evidence="5" id="KW-1185">Reference proteome</keyword>
<dbReference type="InterPro" id="IPR009081">
    <property type="entry name" value="PP-bd_ACP"/>
</dbReference>
<evidence type="ECO:0000256" key="3">
    <source>
        <dbReference type="ARBA" id="ARBA00022553"/>
    </source>
</evidence>
<dbReference type="InterPro" id="IPR001242">
    <property type="entry name" value="Condensation_dom"/>
</dbReference>
<dbReference type="OrthoDB" id="6297021at2"/>
<dbReference type="PANTHER" id="PTHR45527">
    <property type="entry name" value="NONRIBOSOMAL PEPTIDE SYNTHETASE"/>
    <property type="match status" value="1"/>
</dbReference>
<evidence type="ECO:0000313" key="6">
    <source>
        <dbReference type="RefSeq" id="WP_034411546.1"/>
    </source>
</evidence>
<comment type="cofactor">
    <cofactor evidence="1">
        <name>pantetheine 4'-phosphate</name>
        <dbReference type="ChEBI" id="CHEBI:47942"/>
    </cofactor>
</comment>
<dbReference type="PROSITE" id="PS00012">
    <property type="entry name" value="PHOSPHOPANTETHEINE"/>
    <property type="match status" value="1"/>
</dbReference>
<dbReference type="InterPro" id="IPR020802">
    <property type="entry name" value="TesA-like"/>
</dbReference>
<dbReference type="Gene3D" id="3.30.559.10">
    <property type="entry name" value="Chloramphenicol acetyltransferase-like domain"/>
    <property type="match status" value="1"/>
</dbReference>
<accession>A0A8B6X7X5</accession>
<organism evidence="5 6">
    <name type="scientific">Derxia gummosa DSM 723</name>
    <dbReference type="NCBI Taxonomy" id="1121388"/>
    <lineage>
        <taxon>Bacteria</taxon>
        <taxon>Pseudomonadati</taxon>
        <taxon>Pseudomonadota</taxon>
        <taxon>Betaproteobacteria</taxon>
        <taxon>Burkholderiales</taxon>
        <taxon>Alcaligenaceae</taxon>
        <taxon>Derxia</taxon>
    </lineage>
</organism>
<keyword evidence="3" id="KW-0597">Phosphoprotein</keyword>
<dbReference type="InterPro" id="IPR036736">
    <property type="entry name" value="ACP-like_sf"/>
</dbReference>
<dbReference type="GO" id="GO:0005737">
    <property type="term" value="C:cytoplasm"/>
    <property type="evidence" value="ECO:0007669"/>
    <property type="project" value="TreeGrafter"/>
</dbReference>
<dbReference type="InterPro" id="IPR029058">
    <property type="entry name" value="AB_hydrolase_fold"/>
</dbReference>
<name>A0A8B6X7X5_9BURK</name>
<dbReference type="GO" id="GO:0044550">
    <property type="term" value="P:secondary metabolite biosynthetic process"/>
    <property type="evidence" value="ECO:0007669"/>
    <property type="project" value="TreeGrafter"/>
</dbReference>
<dbReference type="SUPFAM" id="SSF56801">
    <property type="entry name" value="Acetyl-CoA synthetase-like"/>
    <property type="match status" value="1"/>
</dbReference>
<dbReference type="SUPFAM" id="SSF53474">
    <property type="entry name" value="alpha/beta-Hydrolases"/>
    <property type="match status" value="1"/>
</dbReference>
<evidence type="ECO:0000313" key="5">
    <source>
        <dbReference type="Proteomes" id="UP000675920"/>
    </source>
</evidence>
<dbReference type="Proteomes" id="UP000675920">
    <property type="component" value="Unplaced"/>
</dbReference>
<dbReference type="Gene3D" id="3.30.559.30">
    <property type="entry name" value="Nonribosomal peptide synthetase, condensation domain"/>
    <property type="match status" value="1"/>
</dbReference>
<dbReference type="Pfam" id="PF13193">
    <property type="entry name" value="AMP-binding_C"/>
    <property type="match status" value="1"/>
</dbReference>
<dbReference type="InterPro" id="IPR025110">
    <property type="entry name" value="AMP-bd_C"/>
</dbReference>
<keyword evidence="2" id="KW-0596">Phosphopantetheine</keyword>
<dbReference type="GO" id="GO:0003824">
    <property type="term" value="F:catalytic activity"/>
    <property type="evidence" value="ECO:0007669"/>
    <property type="project" value="InterPro"/>
</dbReference>
<dbReference type="InterPro" id="IPR000873">
    <property type="entry name" value="AMP-dep_synth/lig_dom"/>
</dbReference>
<reference evidence="6" key="1">
    <citation type="submission" date="2025-08" db="UniProtKB">
        <authorList>
            <consortium name="RefSeq"/>
        </authorList>
    </citation>
    <scope>IDENTIFICATION</scope>
</reference>
<dbReference type="Pfam" id="PF00501">
    <property type="entry name" value="AMP-binding"/>
    <property type="match status" value="1"/>
</dbReference>
<dbReference type="SUPFAM" id="SSF47336">
    <property type="entry name" value="ACP-like"/>
    <property type="match status" value="1"/>
</dbReference>
<dbReference type="GO" id="GO:0031177">
    <property type="term" value="F:phosphopantetheine binding"/>
    <property type="evidence" value="ECO:0007669"/>
    <property type="project" value="InterPro"/>
</dbReference>
<dbReference type="Gene3D" id="3.40.50.980">
    <property type="match status" value="2"/>
</dbReference>
<dbReference type="Pfam" id="PF00550">
    <property type="entry name" value="PP-binding"/>
    <property type="match status" value="1"/>
</dbReference>
<dbReference type="InterPro" id="IPR023213">
    <property type="entry name" value="CAT-like_dom_sf"/>
</dbReference>
<evidence type="ECO:0000256" key="2">
    <source>
        <dbReference type="ARBA" id="ARBA00022450"/>
    </source>
</evidence>
<dbReference type="Gene3D" id="2.30.38.10">
    <property type="entry name" value="Luciferase, Domain 3"/>
    <property type="match status" value="1"/>
</dbReference>
<dbReference type="InterPro" id="IPR020806">
    <property type="entry name" value="PKS_PP-bd"/>
</dbReference>